<accession>A0A2W5YYA8</accession>
<dbReference type="PRINTS" id="PR00413">
    <property type="entry name" value="HADHALOGNASE"/>
</dbReference>
<dbReference type="Gene3D" id="1.20.120.710">
    <property type="entry name" value="Haloacid dehalogenase hydrolase-like domain"/>
    <property type="match status" value="1"/>
</dbReference>
<dbReference type="EMBL" id="JAEKNS010000030">
    <property type="protein sequence ID" value="MBJ7593618.1"/>
    <property type="molecule type" value="Genomic_DNA"/>
</dbReference>
<keyword evidence="1 2" id="KW-0378">Hydrolase</keyword>
<dbReference type="NCBIfam" id="TIGR01509">
    <property type="entry name" value="HAD-SF-IA-v3"/>
    <property type="match status" value="1"/>
</dbReference>
<dbReference type="NCBIfam" id="TIGR01662">
    <property type="entry name" value="HAD-SF-IIIA"/>
    <property type="match status" value="1"/>
</dbReference>
<evidence type="ECO:0000313" key="2">
    <source>
        <dbReference type="EMBL" id="MBJ7593618.1"/>
    </source>
</evidence>
<dbReference type="InterPro" id="IPR051540">
    <property type="entry name" value="S-2-haloacid_dehalogenase"/>
</dbReference>
<organism evidence="3 4">
    <name type="scientific">Candidatus Aeolococcus gillhamiae</name>
    <dbReference type="NCBI Taxonomy" id="3127015"/>
    <lineage>
        <taxon>Bacteria</taxon>
        <taxon>Bacillati</taxon>
        <taxon>Candidatus Dormiibacterota</taxon>
        <taxon>Candidatus Dormibacteria</taxon>
        <taxon>Candidatus Aeolococcales</taxon>
        <taxon>Candidatus Aeolococcaceae</taxon>
        <taxon>Candidatus Aeolococcus</taxon>
    </lineage>
</organism>
<dbReference type="InterPro" id="IPR023214">
    <property type="entry name" value="HAD_sf"/>
</dbReference>
<dbReference type="Gene3D" id="3.40.50.1000">
    <property type="entry name" value="HAD superfamily/HAD-like"/>
    <property type="match status" value="1"/>
</dbReference>
<name>A0A2W5YYA8_9BACT</name>
<dbReference type="InterPro" id="IPR006549">
    <property type="entry name" value="HAD-SF_hydro_IIIA"/>
</dbReference>
<evidence type="ECO:0000313" key="4">
    <source>
        <dbReference type="Proteomes" id="UP000248724"/>
    </source>
</evidence>
<proteinExistence type="predicted"/>
<dbReference type="SUPFAM" id="SSF56784">
    <property type="entry name" value="HAD-like"/>
    <property type="match status" value="1"/>
</dbReference>
<dbReference type="PANTHER" id="PTHR43316:SF3">
    <property type="entry name" value="HALOACID DEHALOGENASE, TYPE II (AFU_ORTHOLOGUE AFUA_2G07750)-RELATED"/>
    <property type="match status" value="1"/>
</dbReference>
<dbReference type="InterPro" id="IPR036412">
    <property type="entry name" value="HAD-like_sf"/>
</dbReference>
<dbReference type="EMBL" id="QHBU01000275">
    <property type="protein sequence ID" value="PZR77959.1"/>
    <property type="molecule type" value="Genomic_DNA"/>
</dbReference>
<reference evidence="2 5" key="3">
    <citation type="submission" date="2020-10" db="EMBL/GenBank/DDBJ databases">
        <title>Ca. Dormibacterota MAGs.</title>
        <authorList>
            <person name="Montgomery K."/>
        </authorList>
    </citation>
    <scope>NUCLEOTIDE SEQUENCE [LARGE SCALE GENOMIC DNA]</scope>
    <source>
        <strain evidence="2">SC8812_S17_18</strain>
    </source>
</reference>
<gene>
    <name evidence="3" type="ORF">DLM65_14350</name>
    <name evidence="2" type="ORF">JF886_01950</name>
</gene>
<dbReference type="AlphaFoldDB" id="A0A2W5YYA8"/>
<protein>
    <submittedName>
        <fullName evidence="2">HAD family hydrolase</fullName>
    </submittedName>
</protein>
<reference evidence="3 4" key="1">
    <citation type="journal article" date="2017" name="Nature">
        <title>Atmospheric trace gases support primary production in Antarctic desert surface soil.</title>
        <authorList>
            <person name="Ji M."/>
            <person name="Greening C."/>
            <person name="Vanwonterghem I."/>
            <person name="Carere C.R."/>
            <person name="Bay S.K."/>
            <person name="Steen J.A."/>
            <person name="Montgomery K."/>
            <person name="Lines T."/>
            <person name="Beardall J."/>
            <person name="van Dorst J."/>
            <person name="Snape I."/>
            <person name="Stott M.B."/>
            <person name="Hugenholtz P."/>
            <person name="Ferrari B.C."/>
        </authorList>
    </citation>
    <scope>NUCLEOTIDE SEQUENCE [LARGE SCALE GENOMIC DNA]</scope>
    <source>
        <strain evidence="3">RRmetagenome_bin12</strain>
    </source>
</reference>
<dbReference type="SFLD" id="SFLDS00003">
    <property type="entry name" value="Haloacid_Dehalogenase"/>
    <property type="match status" value="1"/>
</dbReference>
<evidence type="ECO:0000256" key="1">
    <source>
        <dbReference type="ARBA" id="ARBA00022801"/>
    </source>
</evidence>
<dbReference type="Pfam" id="PF00702">
    <property type="entry name" value="Hydrolase"/>
    <property type="match status" value="1"/>
</dbReference>
<dbReference type="Proteomes" id="UP000606991">
    <property type="component" value="Unassembled WGS sequence"/>
</dbReference>
<dbReference type="GO" id="GO:0016787">
    <property type="term" value="F:hydrolase activity"/>
    <property type="evidence" value="ECO:0007669"/>
    <property type="project" value="UniProtKB-KW"/>
</dbReference>
<comment type="caution">
    <text evidence="3">The sequence shown here is derived from an EMBL/GenBank/DDBJ whole genome shotgun (WGS) entry which is preliminary data.</text>
</comment>
<dbReference type="PANTHER" id="PTHR43316">
    <property type="entry name" value="HYDROLASE, HALOACID DELAHOGENASE-RELATED"/>
    <property type="match status" value="1"/>
</dbReference>
<evidence type="ECO:0000313" key="5">
    <source>
        <dbReference type="Proteomes" id="UP000606991"/>
    </source>
</evidence>
<dbReference type="Proteomes" id="UP000248724">
    <property type="component" value="Unassembled WGS sequence"/>
</dbReference>
<sequence length="270" mass="28438">MSGGRHDLSGAGGRPVSLLLRAGPIEAVLFDYGLTLVHFERPVEAVEAAQVAIAARIEAAGHRRPDVAVLREAVHDRVEAEVGAHEASGALEEVDVAALQQRAFADIGLDLDAGLREQCSVLVQEAWWHGVRPYPDALPTLRVLRESSLRIGICSNAAYHSASVHGQLAHVGFAALLDAAVFSGEVGWRKPSPRLFEAALSALGTSAAGTVFVGDRVREDIRGAADAGMRTVLIVRDGAGAQEEAAENAPDAIITSLSELPALLLDESQL</sequence>
<evidence type="ECO:0000313" key="3">
    <source>
        <dbReference type="EMBL" id="PZR77959.1"/>
    </source>
</evidence>
<dbReference type="SFLD" id="SFLDG01129">
    <property type="entry name" value="C1.5:_HAD__Beta-PGM__Phosphata"/>
    <property type="match status" value="1"/>
</dbReference>
<dbReference type="NCBIfam" id="TIGR01549">
    <property type="entry name" value="HAD-SF-IA-v1"/>
    <property type="match status" value="1"/>
</dbReference>
<accession>A0A934K0Z6</accession>
<reference evidence="3" key="2">
    <citation type="submission" date="2018-05" db="EMBL/GenBank/DDBJ databases">
        <authorList>
            <person name="Ferrari B."/>
        </authorList>
    </citation>
    <scope>NUCLEOTIDE SEQUENCE</scope>
    <source>
        <strain evidence="3">RRmetagenome_bin12</strain>
    </source>
</reference>
<dbReference type="InterPro" id="IPR006439">
    <property type="entry name" value="HAD-SF_hydro_IA"/>
</dbReference>